<dbReference type="GO" id="GO:0005886">
    <property type="term" value="C:plasma membrane"/>
    <property type="evidence" value="ECO:0007669"/>
    <property type="project" value="UniProtKB-SubCell"/>
</dbReference>
<dbReference type="Gene3D" id="3.40.50.300">
    <property type="entry name" value="P-loop containing nucleotide triphosphate hydrolases"/>
    <property type="match status" value="1"/>
</dbReference>
<keyword evidence="2" id="KW-0813">Transport</keyword>
<dbReference type="PANTHER" id="PTHR42711">
    <property type="entry name" value="ABC TRANSPORTER ATP-BINDING PROTEIN"/>
    <property type="match status" value="1"/>
</dbReference>
<evidence type="ECO:0000256" key="4">
    <source>
        <dbReference type="ARBA" id="ARBA00022840"/>
    </source>
</evidence>
<keyword evidence="3" id="KW-0547">Nucleotide-binding</keyword>
<dbReference type="AlphaFoldDB" id="A0A6G9YUW2"/>
<evidence type="ECO:0000313" key="8">
    <source>
        <dbReference type="Proteomes" id="UP000503540"/>
    </source>
</evidence>
<evidence type="ECO:0000256" key="3">
    <source>
        <dbReference type="ARBA" id="ARBA00022741"/>
    </source>
</evidence>
<evidence type="ECO:0000256" key="2">
    <source>
        <dbReference type="ARBA" id="ARBA00022448"/>
    </source>
</evidence>
<dbReference type="PANTHER" id="PTHR42711:SF19">
    <property type="entry name" value="DOXORUBICIN RESISTANCE ATP-BINDING PROTEIN DRRA"/>
    <property type="match status" value="1"/>
</dbReference>
<dbReference type="InterPro" id="IPR050763">
    <property type="entry name" value="ABC_transporter_ATP-binding"/>
</dbReference>
<dbReference type="EMBL" id="CP046172">
    <property type="protein sequence ID" value="QIS16891.1"/>
    <property type="molecule type" value="Genomic_DNA"/>
</dbReference>
<sequence>MGFGIPVGSVFGLLGPNGAGKSTLTRICTTLSRASSGSARVAGYGVNDRASDVRRCVGYVSQGSGADPRLTPRENLVMAARLRGLSRQSAHARAGALLNQFQLDEARDRKVAKLSGGMRRKLDVAIGLVHCPTACRGERTVRADGGPSRRPLGNRRPGDFGIRFRRNRIRRGIGGAAVAR</sequence>
<dbReference type="GO" id="GO:0016887">
    <property type="term" value="F:ATP hydrolysis activity"/>
    <property type="evidence" value="ECO:0007669"/>
    <property type="project" value="InterPro"/>
</dbReference>
<name>A0A6G9YUW2_9NOCA</name>
<gene>
    <name evidence="7" type="ORF">F5544_07325</name>
</gene>
<feature type="domain" description="ABC transporter" evidence="6">
    <location>
        <begin position="3"/>
        <end position="130"/>
    </location>
</feature>
<evidence type="ECO:0000313" key="7">
    <source>
        <dbReference type="EMBL" id="QIS16891.1"/>
    </source>
</evidence>
<reference evidence="7 8" key="1">
    <citation type="journal article" date="2019" name="ACS Chem. Biol.">
        <title>Identification and Mobilization of a Cryptic Antibiotic Biosynthesis Gene Locus from a Human-Pathogenic Nocardia Isolate.</title>
        <authorList>
            <person name="Herisse M."/>
            <person name="Ishida K."/>
            <person name="Porter J.L."/>
            <person name="Howden B."/>
            <person name="Hertweck C."/>
            <person name="Stinear T.P."/>
            <person name="Pidot S.J."/>
        </authorList>
    </citation>
    <scope>NUCLEOTIDE SEQUENCE [LARGE SCALE GENOMIC DNA]</scope>
    <source>
        <strain evidence="7 8">AUSMDU00012717</strain>
    </source>
</reference>
<keyword evidence="8" id="KW-1185">Reference proteome</keyword>
<dbReference type="KEGG" id="nah:F5544_07325"/>
<comment type="subcellular location">
    <subcellularLocation>
        <location evidence="1">Cell membrane</location>
        <topology evidence="1">Peripheral membrane protein</topology>
    </subcellularLocation>
</comment>
<evidence type="ECO:0000256" key="5">
    <source>
        <dbReference type="ARBA" id="ARBA00023251"/>
    </source>
</evidence>
<dbReference type="InterPro" id="IPR003439">
    <property type="entry name" value="ABC_transporter-like_ATP-bd"/>
</dbReference>
<keyword evidence="5" id="KW-0046">Antibiotic resistance</keyword>
<dbReference type="InterPro" id="IPR027417">
    <property type="entry name" value="P-loop_NTPase"/>
</dbReference>
<dbReference type="GO" id="GO:0046677">
    <property type="term" value="P:response to antibiotic"/>
    <property type="evidence" value="ECO:0007669"/>
    <property type="project" value="UniProtKB-KW"/>
</dbReference>
<dbReference type="Proteomes" id="UP000503540">
    <property type="component" value="Chromosome"/>
</dbReference>
<keyword evidence="4 7" id="KW-0067">ATP-binding</keyword>
<dbReference type="GO" id="GO:0005524">
    <property type="term" value="F:ATP binding"/>
    <property type="evidence" value="ECO:0007669"/>
    <property type="project" value="UniProtKB-KW"/>
</dbReference>
<evidence type="ECO:0000256" key="1">
    <source>
        <dbReference type="ARBA" id="ARBA00004202"/>
    </source>
</evidence>
<dbReference type="SUPFAM" id="SSF52540">
    <property type="entry name" value="P-loop containing nucleoside triphosphate hydrolases"/>
    <property type="match status" value="1"/>
</dbReference>
<organism evidence="7 8">
    <name type="scientific">Nocardia arthritidis</name>
    <dbReference type="NCBI Taxonomy" id="228602"/>
    <lineage>
        <taxon>Bacteria</taxon>
        <taxon>Bacillati</taxon>
        <taxon>Actinomycetota</taxon>
        <taxon>Actinomycetes</taxon>
        <taxon>Mycobacteriales</taxon>
        <taxon>Nocardiaceae</taxon>
        <taxon>Nocardia</taxon>
    </lineage>
</organism>
<evidence type="ECO:0000259" key="6">
    <source>
        <dbReference type="Pfam" id="PF00005"/>
    </source>
</evidence>
<protein>
    <submittedName>
        <fullName evidence="7">ATP-binding cassette domain-containing protein</fullName>
    </submittedName>
</protein>
<dbReference type="Pfam" id="PF00005">
    <property type="entry name" value="ABC_tran"/>
    <property type="match status" value="1"/>
</dbReference>
<proteinExistence type="predicted"/>
<accession>A0A6G9YUW2</accession>